<feature type="compositionally biased region" description="Low complexity" evidence="4">
    <location>
        <begin position="20"/>
        <end position="29"/>
    </location>
</feature>
<dbReference type="InterPro" id="IPR042201">
    <property type="entry name" value="FH2_Formin_sf"/>
</dbReference>
<name>A0ABR2NIV3_9ROSI</name>
<protein>
    <recommendedName>
        <fullName evidence="2">Formin-like protein</fullName>
    </recommendedName>
</protein>
<feature type="compositionally biased region" description="Polar residues" evidence="4">
    <location>
        <begin position="155"/>
        <end position="184"/>
    </location>
</feature>
<organism evidence="6 7">
    <name type="scientific">Hibiscus sabdariffa</name>
    <name type="common">roselle</name>
    <dbReference type="NCBI Taxonomy" id="183260"/>
    <lineage>
        <taxon>Eukaryota</taxon>
        <taxon>Viridiplantae</taxon>
        <taxon>Streptophyta</taxon>
        <taxon>Embryophyta</taxon>
        <taxon>Tracheophyta</taxon>
        <taxon>Spermatophyta</taxon>
        <taxon>Magnoliopsida</taxon>
        <taxon>eudicotyledons</taxon>
        <taxon>Gunneridae</taxon>
        <taxon>Pentapetalae</taxon>
        <taxon>rosids</taxon>
        <taxon>malvids</taxon>
        <taxon>Malvales</taxon>
        <taxon>Malvaceae</taxon>
        <taxon>Malvoideae</taxon>
        <taxon>Hibiscus</taxon>
    </lineage>
</organism>
<dbReference type="EMBL" id="JBBPBN010000139">
    <property type="protein sequence ID" value="KAK8975917.1"/>
    <property type="molecule type" value="Genomic_DNA"/>
</dbReference>
<evidence type="ECO:0000256" key="2">
    <source>
        <dbReference type="RuleBase" id="RU361260"/>
    </source>
</evidence>
<evidence type="ECO:0000256" key="4">
    <source>
        <dbReference type="SAM" id="MobiDB-lite"/>
    </source>
</evidence>
<keyword evidence="3" id="KW-0175">Coiled coil</keyword>
<dbReference type="SUPFAM" id="SSF101447">
    <property type="entry name" value="Formin homology 2 domain (FH2 domain)"/>
    <property type="match status" value="1"/>
</dbReference>
<feature type="region of interest" description="Disordered" evidence="4">
    <location>
        <begin position="147"/>
        <end position="188"/>
    </location>
</feature>
<sequence length="455" mass="49493">MDGNSVRKKTEPQEEQIQHSTSSSAPSLSLSDTQLLMQHSVPALSLTDTQLLMQHSVPSLSLSDTQLLMQHSVPCLSLSDTQLLMQHSVPYLSLPSPPSHGTQSTSEAALPPRSGASYSYAVENSASTPSALPPYSYAIDNNSASTPAALPPRSVASSATENSVPPRTFSPTAKNKPGKSNSNAAGRKPDKVQLSAILALDDAALDPDQIENLIKFCPTKEEIELLKVRNSVKLKRIMQTILSLGNALNQGTARDRFVNGKQGSAVGFRLDSLLKLTDTRSRNTKMTLMHYLCKVLKQKMPELLDFPKDLTSLEAATKVQLKVLADETQAISKGLEKVVQELSASEKDGPVSGTFCKTVREFLSFAEGEVKSLTSLHSYVGKNADGLAHYFGEDPAKCPFEQDLSLSLLSATFSIVMSTLLSFSRTFLRAHEENCKQLELEMKKAKEAENEKLKK</sequence>
<evidence type="ECO:0000259" key="5">
    <source>
        <dbReference type="PROSITE" id="PS51444"/>
    </source>
</evidence>
<comment type="similarity">
    <text evidence="1">Belongs to the formin-like family. Class-II subfamily.</text>
</comment>
<feature type="coiled-coil region" evidence="3">
    <location>
        <begin position="428"/>
        <end position="455"/>
    </location>
</feature>
<dbReference type="Pfam" id="PF02181">
    <property type="entry name" value="FH2"/>
    <property type="match status" value="1"/>
</dbReference>
<evidence type="ECO:0000313" key="7">
    <source>
        <dbReference type="Proteomes" id="UP001396334"/>
    </source>
</evidence>
<dbReference type="PROSITE" id="PS51444">
    <property type="entry name" value="FH2"/>
    <property type="match status" value="1"/>
</dbReference>
<evidence type="ECO:0000256" key="1">
    <source>
        <dbReference type="ARBA" id="ARBA00006468"/>
    </source>
</evidence>
<feature type="region of interest" description="Disordered" evidence="4">
    <location>
        <begin position="94"/>
        <end position="113"/>
    </location>
</feature>
<dbReference type="PANTHER" id="PTHR45733:SF8">
    <property type="entry name" value="FORMIN-J"/>
    <property type="match status" value="1"/>
</dbReference>
<keyword evidence="7" id="KW-1185">Reference proteome</keyword>
<dbReference type="InterPro" id="IPR015425">
    <property type="entry name" value="FH2_Formin"/>
</dbReference>
<evidence type="ECO:0000313" key="6">
    <source>
        <dbReference type="EMBL" id="KAK8975917.1"/>
    </source>
</evidence>
<proteinExistence type="inferred from homology"/>
<feature type="domain" description="FH2" evidence="5">
    <location>
        <begin position="33"/>
        <end position="453"/>
    </location>
</feature>
<accession>A0ABR2NIV3</accession>
<dbReference type="Gene3D" id="1.20.58.2220">
    <property type="entry name" value="Formin, FH2 domain"/>
    <property type="match status" value="2"/>
</dbReference>
<evidence type="ECO:0000256" key="3">
    <source>
        <dbReference type="SAM" id="Coils"/>
    </source>
</evidence>
<reference evidence="6 7" key="1">
    <citation type="journal article" date="2024" name="G3 (Bethesda)">
        <title>Genome assembly of Hibiscus sabdariffa L. provides insights into metabolisms of medicinal natural products.</title>
        <authorList>
            <person name="Kim T."/>
        </authorList>
    </citation>
    <scope>NUCLEOTIDE SEQUENCE [LARGE SCALE GENOMIC DNA]</scope>
    <source>
        <strain evidence="6">TK-2024</strain>
        <tissue evidence="6">Old leaves</tissue>
    </source>
</reference>
<comment type="caution">
    <text evidence="6">The sequence shown here is derived from an EMBL/GenBank/DDBJ whole genome shotgun (WGS) entry which is preliminary data.</text>
</comment>
<dbReference type="SMART" id="SM00498">
    <property type="entry name" value="FH2"/>
    <property type="match status" value="1"/>
</dbReference>
<gene>
    <name evidence="6" type="ORF">V6N11_057751</name>
</gene>
<dbReference type="Proteomes" id="UP001396334">
    <property type="component" value="Unassembled WGS sequence"/>
</dbReference>
<feature type="region of interest" description="Disordered" evidence="4">
    <location>
        <begin position="1"/>
        <end position="29"/>
    </location>
</feature>
<dbReference type="PANTHER" id="PTHR45733">
    <property type="entry name" value="FORMIN-J"/>
    <property type="match status" value="1"/>
</dbReference>
<dbReference type="InterPro" id="IPR051144">
    <property type="entry name" value="Formin_homology_domain"/>
</dbReference>